<proteinExistence type="inferred from homology"/>
<evidence type="ECO:0000256" key="1">
    <source>
        <dbReference type="ARBA" id="ARBA00001947"/>
    </source>
</evidence>
<gene>
    <name evidence="10" type="ORF">SAMN06296052_10412</name>
</gene>
<dbReference type="RefSeq" id="WP_089318209.1">
    <property type="nucleotide sequence ID" value="NZ_FZOQ01000004.1"/>
</dbReference>
<keyword evidence="11" id="KW-1185">Reference proteome</keyword>
<dbReference type="GO" id="GO:0016020">
    <property type="term" value="C:membrane"/>
    <property type="evidence" value="ECO:0007669"/>
    <property type="project" value="UniProtKB-SubCell"/>
</dbReference>
<evidence type="ECO:0000256" key="5">
    <source>
        <dbReference type="ARBA" id="ARBA00022989"/>
    </source>
</evidence>
<feature type="region of interest" description="Disordered" evidence="7">
    <location>
        <begin position="202"/>
        <end position="226"/>
    </location>
</feature>
<protein>
    <recommendedName>
        <fullName evidence="9">Peptidase M50 domain-containing protein</fullName>
    </recommendedName>
</protein>
<evidence type="ECO:0000256" key="3">
    <source>
        <dbReference type="ARBA" id="ARBA00007931"/>
    </source>
</evidence>
<dbReference type="AlphaFoldDB" id="A0A239D2H9"/>
<evidence type="ECO:0000256" key="8">
    <source>
        <dbReference type="SAM" id="Phobius"/>
    </source>
</evidence>
<evidence type="ECO:0000256" key="7">
    <source>
        <dbReference type="SAM" id="MobiDB-lite"/>
    </source>
</evidence>
<keyword evidence="5 8" id="KW-1133">Transmembrane helix</keyword>
<evidence type="ECO:0000259" key="9">
    <source>
        <dbReference type="Pfam" id="PF02163"/>
    </source>
</evidence>
<feature type="transmembrane region" description="Helical" evidence="8">
    <location>
        <begin position="116"/>
        <end position="135"/>
    </location>
</feature>
<dbReference type="Proteomes" id="UP000198432">
    <property type="component" value="Unassembled WGS sequence"/>
</dbReference>
<comment type="cofactor">
    <cofactor evidence="1">
        <name>Zn(2+)</name>
        <dbReference type="ChEBI" id="CHEBI:29105"/>
    </cofactor>
</comment>
<comment type="similarity">
    <text evidence="3">Belongs to the peptidase M50B family.</text>
</comment>
<name>A0A239D2H9_9BACT</name>
<feature type="domain" description="Peptidase M50" evidence="9">
    <location>
        <begin position="13"/>
        <end position="104"/>
    </location>
</feature>
<evidence type="ECO:0000313" key="11">
    <source>
        <dbReference type="Proteomes" id="UP000198432"/>
    </source>
</evidence>
<evidence type="ECO:0000256" key="4">
    <source>
        <dbReference type="ARBA" id="ARBA00022692"/>
    </source>
</evidence>
<comment type="subcellular location">
    <subcellularLocation>
        <location evidence="2">Membrane</location>
        <topology evidence="2">Multi-pass membrane protein</topology>
    </subcellularLocation>
</comment>
<dbReference type="OrthoDB" id="849477at2"/>
<dbReference type="GO" id="GO:0006508">
    <property type="term" value="P:proteolysis"/>
    <property type="evidence" value="ECO:0007669"/>
    <property type="project" value="InterPro"/>
</dbReference>
<feature type="transmembrane region" description="Helical" evidence="8">
    <location>
        <begin position="12"/>
        <end position="35"/>
    </location>
</feature>
<feature type="compositionally biased region" description="Polar residues" evidence="7">
    <location>
        <begin position="202"/>
        <end position="211"/>
    </location>
</feature>
<dbReference type="Pfam" id="PF02163">
    <property type="entry name" value="Peptidase_M50"/>
    <property type="match status" value="1"/>
</dbReference>
<reference evidence="11" key="1">
    <citation type="submission" date="2017-06" db="EMBL/GenBank/DDBJ databases">
        <authorList>
            <person name="Varghese N."/>
            <person name="Submissions S."/>
        </authorList>
    </citation>
    <scope>NUCLEOTIDE SEQUENCE [LARGE SCALE GENOMIC DNA]</scope>
    <source>
        <strain evidence="11">NKM1</strain>
    </source>
</reference>
<organism evidence="10 11">
    <name type="scientific">Pontibacter ummariensis</name>
    <dbReference type="NCBI Taxonomy" id="1610492"/>
    <lineage>
        <taxon>Bacteria</taxon>
        <taxon>Pseudomonadati</taxon>
        <taxon>Bacteroidota</taxon>
        <taxon>Cytophagia</taxon>
        <taxon>Cytophagales</taxon>
        <taxon>Hymenobacteraceae</taxon>
        <taxon>Pontibacter</taxon>
    </lineage>
</organism>
<feature type="transmembrane region" description="Helical" evidence="8">
    <location>
        <begin position="83"/>
        <end position="104"/>
    </location>
</feature>
<sequence>MFGVNDIPKFFLAFFLVLPIISFVHEAGHVFFAWLMGGKNIKVTVGTGGVLFRAGMLEVRKYYFWYGFCSFDNLRRNHRVANILIFSGGALFNTLAAVAVISLIENNLLASNMITYQFTYFSFYYIFFALLPMHYPDGSNSDGKIILDLIRNKGLDRERIYRVQWNEEKKQWCVLDHDRNLVQAFDDEEQALAKAHEVAQQNRPSRLLNSKSGEETEVENYPRIPL</sequence>
<dbReference type="InterPro" id="IPR008915">
    <property type="entry name" value="Peptidase_M50"/>
</dbReference>
<accession>A0A239D2H9</accession>
<evidence type="ECO:0000256" key="2">
    <source>
        <dbReference type="ARBA" id="ARBA00004141"/>
    </source>
</evidence>
<keyword evidence="4 8" id="KW-0812">Transmembrane</keyword>
<dbReference type="EMBL" id="FZOQ01000004">
    <property type="protein sequence ID" value="SNS26352.1"/>
    <property type="molecule type" value="Genomic_DNA"/>
</dbReference>
<evidence type="ECO:0000256" key="6">
    <source>
        <dbReference type="ARBA" id="ARBA00023136"/>
    </source>
</evidence>
<keyword evidence="6 8" id="KW-0472">Membrane</keyword>
<evidence type="ECO:0000313" key="10">
    <source>
        <dbReference type="EMBL" id="SNS26352.1"/>
    </source>
</evidence>